<dbReference type="PANTHER" id="PTHR32089">
    <property type="entry name" value="METHYL-ACCEPTING CHEMOTAXIS PROTEIN MCPB"/>
    <property type="match status" value="1"/>
</dbReference>
<organism evidence="14 15">
    <name type="scientific">Saliniradius amylolyticus</name>
    <dbReference type="NCBI Taxonomy" id="2183582"/>
    <lineage>
        <taxon>Bacteria</taxon>
        <taxon>Pseudomonadati</taxon>
        <taxon>Pseudomonadota</taxon>
        <taxon>Gammaproteobacteria</taxon>
        <taxon>Alteromonadales</taxon>
        <taxon>Alteromonadaceae</taxon>
        <taxon>Saliniradius</taxon>
    </lineage>
</organism>
<evidence type="ECO:0000259" key="12">
    <source>
        <dbReference type="PROSITE" id="PS50111"/>
    </source>
</evidence>
<dbReference type="Gene3D" id="6.10.340.10">
    <property type="match status" value="1"/>
</dbReference>
<proteinExistence type="inferred from homology"/>
<dbReference type="Gene3D" id="1.10.287.950">
    <property type="entry name" value="Methyl-accepting chemotaxis protein"/>
    <property type="match status" value="1"/>
</dbReference>
<dbReference type="PROSITE" id="PS50111">
    <property type="entry name" value="CHEMOTAXIS_TRANSDUC_2"/>
    <property type="match status" value="1"/>
</dbReference>
<dbReference type="OrthoDB" id="5800769at2"/>
<evidence type="ECO:0000256" key="4">
    <source>
        <dbReference type="ARBA" id="ARBA00022692"/>
    </source>
</evidence>
<evidence type="ECO:0000256" key="1">
    <source>
        <dbReference type="ARBA" id="ARBA00004651"/>
    </source>
</evidence>
<keyword evidence="6 11" id="KW-0472">Membrane</keyword>
<keyword evidence="3" id="KW-0145">Chemotaxis</keyword>
<feature type="domain" description="Methyl-accepting transducer" evidence="12">
    <location>
        <begin position="412"/>
        <end position="648"/>
    </location>
</feature>
<accession>A0A2S2E045</accession>
<evidence type="ECO:0000256" key="10">
    <source>
        <dbReference type="SAM" id="Coils"/>
    </source>
</evidence>
<dbReference type="Pfam" id="PF00672">
    <property type="entry name" value="HAMP"/>
    <property type="match status" value="1"/>
</dbReference>
<dbReference type="GO" id="GO:0005886">
    <property type="term" value="C:plasma membrane"/>
    <property type="evidence" value="ECO:0007669"/>
    <property type="project" value="UniProtKB-SubCell"/>
</dbReference>
<keyword evidence="7 9" id="KW-0807">Transducer</keyword>
<dbReference type="PRINTS" id="PR00260">
    <property type="entry name" value="CHEMTRNSDUCR"/>
</dbReference>
<dbReference type="FunFam" id="1.10.287.950:FF:000001">
    <property type="entry name" value="Methyl-accepting chemotaxis sensory transducer"/>
    <property type="match status" value="1"/>
</dbReference>
<feature type="domain" description="HAMP" evidence="13">
    <location>
        <begin position="353"/>
        <end position="407"/>
    </location>
</feature>
<reference evidence="14 15" key="1">
    <citation type="submission" date="2018-05" db="EMBL/GenBank/DDBJ databases">
        <title>Salinimonas sp. HMF8227 Genome sequencing and assembly.</title>
        <authorList>
            <person name="Kang H."/>
            <person name="Kang J."/>
            <person name="Cha I."/>
            <person name="Kim H."/>
            <person name="Joh K."/>
        </authorList>
    </citation>
    <scope>NUCLEOTIDE SEQUENCE [LARGE SCALE GENOMIC DNA]</scope>
    <source>
        <strain evidence="14 15">HMF8227</strain>
    </source>
</reference>
<dbReference type="Pfam" id="PF00015">
    <property type="entry name" value="MCPsignal"/>
    <property type="match status" value="1"/>
</dbReference>
<keyword evidence="15" id="KW-1185">Reference proteome</keyword>
<gene>
    <name evidence="14" type="ORF">HMF8227_00487</name>
</gene>
<dbReference type="PROSITE" id="PS50885">
    <property type="entry name" value="HAMP"/>
    <property type="match status" value="1"/>
</dbReference>
<dbReference type="GO" id="GO:0007165">
    <property type="term" value="P:signal transduction"/>
    <property type="evidence" value="ECO:0007669"/>
    <property type="project" value="UniProtKB-KW"/>
</dbReference>
<evidence type="ECO:0000256" key="5">
    <source>
        <dbReference type="ARBA" id="ARBA00022989"/>
    </source>
</evidence>
<dbReference type="Gene3D" id="3.30.450.20">
    <property type="entry name" value="PAS domain"/>
    <property type="match status" value="1"/>
</dbReference>
<keyword evidence="5 11" id="KW-1133">Transmembrane helix</keyword>
<keyword evidence="10" id="KW-0175">Coiled coil</keyword>
<sequence length="684" mass="75911">MTITAEWDGIHNSKYKEMAAMGFQRSLSQRIIISSIACVALLFALYGVIQVVNVKHDTESKVHDDIQSLVKLNAERIRGFFVAKGQVIHSVFSNPQVLDWFESYDDRGGNIADNTDYQAVTRYFRFFSDQDDAIKSVFFGSANTYEYFDLNGRYNDLSYFTNKRPWWFEAQDKGRLYVSDPAVDANDGSISATIKTPVHRDGRFLGIGGMDILISTIGKQLLGKIKYQNLGNAFLVTDKGVLVYFPGFNKDFPPGSDITQVNQAFGDTSGFKQLKQLTGSQDSGMTEVQWQGQTYQVIFEPVASDYPAMNWKLGFMVPTTVVSDPVWSAVGWTVLYLVIILAIITAAMVLVIKPALQPLKHMLSAMSEIAQGEGDLTKRIDVKRQDEIGQLAEAFNQFIGKIQQLVTQTLDITAEVTRTTDTVSRVTQKNVSLVNQEKTEIETVASASQQMAETSREVAASTEQAMQVSDNSRQRVDDGSQEVSRAVSRIQQLSKNMDHSATLVTELESQTESIGSVLEVINNITEQTNLLALNAAIEAARAGEQGRGFAVVADEVRTLAGRTHESTRHIQEIIEKLQSSAKQANQAMQSSNREADEGVEQVQQIQRVLDQALTDIEAIQQQMHSIAAANTQQAQIAEDVARNTNHVRSMADKSVNESNDVEKSIKQLQSLSTGLDKVLRQFRV</sequence>
<dbReference type="EMBL" id="CP029347">
    <property type="protein sequence ID" value="AWL10983.1"/>
    <property type="molecule type" value="Genomic_DNA"/>
</dbReference>
<dbReference type="GO" id="GO:0006935">
    <property type="term" value="P:chemotaxis"/>
    <property type="evidence" value="ECO:0007669"/>
    <property type="project" value="UniProtKB-KW"/>
</dbReference>
<evidence type="ECO:0000256" key="8">
    <source>
        <dbReference type="ARBA" id="ARBA00029447"/>
    </source>
</evidence>
<keyword evidence="2" id="KW-1003">Cell membrane</keyword>
<dbReference type="Pfam" id="PF02743">
    <property type="entry name" value="dCache_1"/>
    <property type="match status" value="1"/>
</dbReference>
<dbReference type="SMART" id="SM00283">
    <property type="entry name" value="MA"/>
    <property type="match status" value="1"/>
</dbReference>
<comment type="subcellular location">
    <subcellularLocation>
        <location evidence="1">Cell membrane</location>
        <topology evidence="1">Multi-pass membrane protein</topology>
    </subcellularLocation>
</comment>
<evidence type="ECO:0000256" key="11">
    <source>
        <dbReference type="SAM" id="Phobius"/>
    </source>
</evidence>
<dbReference type="CDD" id="cd06225">
    <property type="entry name" value="HAMP"/>
    <property type="match status" value="1"/>
</dbReference>
<dbReference type="SMART" id="SM00304">
    <property type="entry name" value="HAMP"/>
    <property type="match status" value="1"/>
</dbReference>
<dbReference type="InterPro" id="IPR004089">
    <property type="entry name" value="MCPsignal_dom"/>
</dbReference>
<feature type="transmembrane region" description="Helical" evidence="11">
    <location>
        <begin position="326"/>
        <end position="352"/>
    </location>
</feature>
<evidence type="ECO:0000259" key="13">
    <source>
        <dbReference type="PROSITE" id="PS50885"/>
    </source>
</evidence>
<dbReference type="CDD" id="cd11386">
    <property type="entry name" value="MCP_signal"/>
    <property type="match status" value="1"/>
</dbReference>
<evidence type="ECO:0000313" key="14">
    <source>
        <dbReference type="EMBL" id="AWL10983.1"/>
    </source>
</evidence>
<dbReference type="InterPro" id="IPR003660">
    <property type="entry name" value="HAMP_dom"/>
</dbReference>
<feature type="coiled-coil region" evidence="10">
    <location>
        <begin position="574"/>
        <end position="622"/>
    </location>
</feature>
<dbReference type="AlphaFoldDB" id="A0A2S2E045"/>
<keyword evidence="4 11" id="KW-0812">Transmembrane</keyword>
<feature type="transmembrane region" description="Helical" evidence="11">
    <location>
        <begin position="31"/>
        <end position="49"/>
    </location>
</feature>
<evidence type="ECO:0000313" key="15">
    <source>
        <dbReference type="Proteomes" id="UP000245728"/>
    </source>
</evidence>
<comment type="similarity">
    <text evidence="8">Belongs to the methyl-accepting chemotaxis (MCP) protein family.</text>
</comment>
<evidence type="ECO:0000256" key="9">
    <source>
        <dbReference type="PROSITE-ProRule" id="PRU00284"/>
    </source>
</evidence>
<protein>
    <submittedName>
        <fullName evidence="14">Methyl-accepting chemotaxis protein</fullName>
    </submittedName>
</protein>
<dbReference type="Proteomes" id="UP000245728">
    <property type="component" value="Chromosome"/>
</dbReference>
<evidence type="ECO:0000256" key="2">
    <source>
        <dbReference type="ARBA" id="ARBA00022475"/>
    </source>
</evidence>
<dbReference type="GO" id="GO:0004888">
    <property type="term" value="F:transmembrane signaling receptor activity"/>
    <property type="evidence" value="ECO:0007669"/>
    <property type="project" value="InterPro"/>
</dbReference>
<dbReference type="InterPro" id="IPR004090">
    <property type="entry name" value="Chemotax_Me-accpt_rcpt"/>
</dbReference>
<name>A0A2S2E045_9ALTE</name>
<dbReference type="KEGG" id="salh:HMF8227_00487"/>
<dbReference type="SUPFAM" id="SSF58104">
    <property type="entry name" value="Methyl-accepting chemotaxis protein (MCP) signaling domain"/>
    <property type="match status" value="1"/>
</dbReference>
<dbReference type="InterPro" id="IPR033479">
    <property type="entry name" value="dCache_1"/>
</dbReference>
<dbReference type="PANTHER" id="PTHR32089:SF119">
    <property type="entry name" value="METHYL-ACCEPTING CHEMOTAXIS PROTEIN CTPL"/>
    <property type="match status" value="1"/>
</dbReference>
<evidence type="ECO:0000256" key="6">
    <source>
        <dbReference type="ARBA" id="ARBA00023136"/>
    </source>
</evidence>
<evidence type="ECO:0000256" key="3">
    <source>
        <dbReference type="ARBA" id="ARBA00022500"/>
    </source>
</evidence>
<evidence type="ECO:0000256" key="7">
    <source>
        <dbReference type="ARBA" id="ARBA00023224"/>
    </source>
</evidence>